<dbReference type="InterPro" id="IPR000838">
    <property type="entry name" value="RNA_pol_sigma70_ECF_CS"/>
</dbReference>
<evidence type="ECO:0000256" key="3">
    <source>
        <dbReference type="ARBA" id="ARBA00023082"/>
    </source>
</evidence>
<evidence type="ECO:0000256" key="4">
    <source>
        <dbReference type="ARBA" id="ARBA00023125"/>
    </source>
</evidence>
<evidence type="ECO:0000256" key="1">
    <source>
        <dbReference type="ARBA" id="ARBA00010641"/>
    </source>
</evidence>
<dbReference type="InterPro" id="IPR013325">
    <property type="entry name" value="RNA_pol_sigma_r2"/>
</dbReference>
<proteinExistence type="inferred from homology"/>
<keyword evidence="4 6" id="KW-0238">DNA-binding</keyword>
<dbReference type="Pfam" id="PF08281">
    <property type="entry name" value="Sigma70_r4_2"/>
    <property type="match status" value="1"/>
</dbReference>
<dbReference type="InterPro" id="IPR007627">
    <property type="entry name" value="RNA_pol_sigma70_r2"/>
</dbReference>
<organism evidence="10">
    <name type="scientific">Xanthomonas sp. 10-10</name>
    <dbReference type="NCBI Taxonomy" id="3115848"/>
    <lineage>
        <taxon>Bacteria</taxon>
        <taxon>Pseudomonadati</taxon>
        <taxon>Pseudomonadota</taxon>
        <taxon>Gammaproteobacteria</taxon>
        <taxon>Lysobacterales</taxon>
        <taxon>Lysobacteraceae</taxon>
        <taxon>Xanthomonas</taxon>
    </lineage>
</organism>
<dbReference type="EMBL" id="CP144460">
    <property type="protein sequence ID" value="XBS39229.1"/>
    <property type="molecule type" value="Genomic_DNA"/>
</dbReference>
<sequence>MNADTLDLMLQRELPSAAAGCQQAYGRIVGACQNTVTAIALAITRDIAASEDIAQEAFLRAWQRLAQLHQPASFLPWLRQITRNLARDWLRANRHRALSGEAADLAIAMAADPAPSPADRLLKAEEEIAALDIMSALPEESRETLLLYYRESQSSQQVASLLGLSDAAVRKRLSRARASVRDELLRRFGEVARSSAPSVAFATAVTSATMLAAPGTASAAIALGSLGGAGKLGAGGLTGAALGSGGAAGAASVWLGAPALLAAGSVLIAALATYWSGHYLLRFAQSPSEAAAVRRFIRAITLVSVLVCSATLMLRWVEVSPWASLLALCAGLLVVNYQSLMVLPRVMHPMLERDARRRGATRAPLLYRCMFSPGAVIVSNVAVVLPILRHYIKLGML</sequence>
<evidence type="ECO:0000259" key="8">
    <source>
        <dbReference type="Pfam" id="PF04542"/>
    </source>
</evidence>
<keyword evidence="3 6" id="KW-0731">Sigma factor</keyword>
<accession>A0AAU7PC68</accession>
<comment type="similarity">
    <text evidence="1 6">Belongs to the sigma-70 factor family. ECF subfamily.</text>
</comment>
<dbReference type="GO" id="GO:0016987">
    <property type="term" value="F:sigma factor activity"/>
    <property type="evidence" value="ECO:0007669"/>
    <property type="project" value="UniProtKB-KW"/>
</dbReference>
<keyword evidence="2 6" id="KW-0805">Transcription regulation</keyword>
<evidence type="ECO:0000256" key="5">
    <source>
        <dbReference type="ARBA" id="ARBA00023163"/>
    </source>
</evidence>
<reference evidence="10" key="1">
    <citation type="submission" date="2024-02" db="EMBL/GenBank/DDBJ databases">
        <title>Complete genome sequence of Xanthomonas sp. 10-10.</title>
        <authorList>
            <person name="Biessy A."/>
            <person name="Ciotola M."/>
            <person name="Cadieux M."/>
            <person name="Soufiane B."/>
            <person name="Laforest M."/>
            <person name="Filion M."/>
        </authorList>
    </citation>
    <scope>NUCLEOTIDE SEQUENCE</scope>
    <source>
        <strain evidence="10">10-10</strain>
    </source>
</reference>
<dbReference type="GO" id="GO:0006352">
    <property type="term" value="P:DNA-templated transcription initiation"/>
    <property type="evidence" value="ECO:0007669"/>
    <property type="project" value="InterPro"/>
</dbReference>
<keyword evidence="7" id="KW-0472">Membrane</keyword>
<name>A0AAU7PC68_9XANT</name>
<dbReference type="InterPro" id="IPR036388">
    <property type="entry name" value="WH-like_DNA-bd_sf"/>
</dbReference>
<dbReference type="AlphaFoldDB" id="A0AAU7PC68"/>
<dbReference type="RefSeq" id="WP_259153220.1">
    <property type="nucleotide sequence ID" value="NZ_CP144460.1"/>
</dbReference>
<dbReference type="PROSITE" id="PS01063">
    <property type="entry name" value="SIGMA70_ECF"/>
    <property type="match status" value="1"/>
</dbReference>
<dbReference type="PANTHER" id="PTHR43133:SF25">
    <property type="entry name" value="RNA POLYMERASE SIGMA FACTOR RFAY-RELATED"/>
    <property type="match status" value="1"/>
</dbReference>
<dbReference type="Gene3D" id="1.10.10.10">
    <property type="entry name" value="Winged helix-like DNA-binding domain superfamily/Winged helix DNA-binding domain"/>
    <property type="match status" value="1"/>
</dbReference>
<feature type="transmembrane region" description="Helical" evidence="7">
    <location>
        <begin position="322"/>
        <end position="344"/>
    </location>
</feature>
<evidence type="ECO:0000313" key="10">
    <source>
        <dbReference type="EMBL" id="XBS39229.1"/>
    </source>
</evidence>
<dbReference type="NCBIfam" id="TIGR02937">
    <property type="entry name" value="sigma70-ECF"/>
    <property type="match status" value="1"/>
</dbReference>
<dbReference type="Pfam" id="PF04542">
    <property type="entry name" value="Sigma70_r2"/>
    <property type="match status" value="1"/>
</dbReference>
<dbReference type="SUPFAM" id="SSF88659">
    <property type="entry name" value="Sigma3 and sigma4 domains of RNA polymerase sigma factors"/>
    <property type="match status" value="1"/>
</dbReference>
<feature type="transmembrane region" description="Helical" evidence="7">
    <location>
        <begin position="365"/>
        <end position="388"/>
    </location>
</feature>
<feature type="transmembrane region" description="Helical" evidence="7">
    <location>
        <begin position="253"/>
        <end position="275"/>
    </location>
</feature>
<keyword evidence="7" id="KW-1133">Transmembrane helix</keyword>
<feature type="domain" description="RNA polymerase sigma factor 70 region 4 type 2" evidence="9">
    <location>
        <begin position="131"/>
        <end position="178"/>
    </location>
</feature>
<dbReference type="PANTHER" id="PTHR43133">
    <property type="entry name" value="RNA POLYMERASE ECF-TYPE SIGMA FACTO"/>
    <property type="match status" value="1"/>
</dbReference>
<evidence type="ECO:0000256" key="6">
    <source>
        <dbReference type="RuleBase" id="RU000716"/>
    </source>
</evidence>
<dbReference type="GO" id="GO:0003677">
    <property type="term" value="F:DNA binding"/>
    <property type="evidence" value="ECO:0007669"/>
    <property type="project" value="UniProtKB-KW"/>
</dbReference>
<evidence type="ECO:0000259" key="9">
    <source>
        <dbReference type="Pfam" id="PF08281"/>
    </source>
</evidence>
<dbReference type="InterPro" id="IPR013249">
    <property type="entry name" value="RNA_pol_sigma70_r4_t2"/>
</dbReference>
<dbReference type="InterPro" id="IPR013324">
    <property type="entry name" value="RNA_pol_sigma_r3/r4-like"/>
</dbReference>
<dbReference type="InterPro" id="IPR039425">
    <property type="entry name" value="RNA_pol_sigma-70-like"/>
</dbReference>
<feature type="domain" description="RNA polymerase sigma-70 region 2" evidence="8">
    <location>
        <begin position="29"/>
        <end position="94"/>
    </location>
</feature>
<evidence type="ECO:0000256" key="2">
    <source>
        <dbReference type="ARBA" id="ARBA00023015"/>
    </source>
</evidence>
<keyword evidence="5 6" id="KW-0804">Transcription</keyword>
<dbReference type="Gene3D" id="1.10.1740.10">
    <property type="match status" value="1"/>
</dbReference>
<protein>
    <recommendedName>
        <fullName evidence="6">RNA polymerase sigma factor</fullName>
    </recommendedName>
</protein>
<gene>
    <name evidence="10" type="ORF">VZ068_06890</name>
</gene>
<feature type="transmembrane region" description="Helical" evidence="7">
    <location>
        <begin position="296"/>
        <end position="316"/>
    </location>
</feature>
<dbReference type="SUPFAM" id="SSF88946">
    <property type="entry name" value="Sigma2 domain of RNA polymerase sigma factors"/>
    <property type="match status" value="1"/>
</dbReference>
<dbReference type="InterPro" id="IPR014284">
    <property type="entry name" value="RNA_pol_sigma-70_dom"/>
</dbReference>
<keyword evidence="7" id="KW-0812">Transmembrane</keyword>
<evidence type="ECO:0000256" key="7">
    <source>
        <dbReference type="SAM" id="Phobius"/>
    </source>
</evidence>
<dbReference type="CDD" id="cd06171">
    <property type="entry name" value="Sigma70_r4"/>
    <property type="match status" value="1"/>
</dbReference>